<dbReference type="SUPFAM" id="SSF51126">
    <property type="entry name" value="Pectin lyase-like"/>
    <property type="match status" value="1"/>
</dbReference>
<proteinExistence type="predicted"/>
<name>A0ABV6W407_9ACTN</name>
<dbReference type="Pfam" id="PF05048">
    <property type="entry name" value="NosD"/>
    <property type="match status" value="1"/>
</dbReference>
<evidence type="ECO:0000313" key="3">
    <source>
        <dbReference type="EMBL" id="MFC1420729.1"/>
    </source>
</evidence>
<evidence type="ECO:0000313" key="4">
    <source>
        <dbReference type="Proteomes" id="UP001592531"/>
    </source>
</evidence>
<dbReference type="InterPro" id="IPR007742">
    <property type="entry name" value="NosD_dom"/>
</dbReference>
<feature type="domain" description="Periplasmic copper-binding protein NosD beta helix" evidence="2">
    <location>
        <begin position="82"/>
        <end position="259"/>
    </location>
</feature>
<dbReference type="Gene3D" id="2.160.20.10">
    <property type="entry name" value="Single-stranded right-handed beta-helix, Pectin lyase-like"/>
    <property type="match status" value="1"/>
</dbReference>
<sequence length="336" mass="33521">MALSAGAAGLLAAVGGAPAAASTAVPLANPGDIAYATVQVANGSQLHQALNSAVPGETIQLAAGSYAGEFTVSTSGTAAAPITLQGPADAVITGTGVASAYGIHLEADYVTLRGFSVSTFQKGVVLDGANHDTVDGLTVSNIGDEGIHLRAFSSDDLIEHNSVHDTGRYQAGYGEGIYVGSAKSNWGSYSGGLPDASDRDTISGNTLGPNITAENIDIKEGTTGGFVTGNSFDSTGEAGANSAVAWVDVKGNDYTVTGNTGQHAYQQGFLVEQLYPGFGCGNSFARNILDLGGAPGYGFDITDQAACAGNPNTVYASNTVTGAGSGVSTVPVTPGQ</sequence>
<evidence type="ECO:0000256" key="1">
    <source>
        <dbReference type="SAM" id="SignalP"/>
    </source>
</evidence>
<dbReference type="RefSeq" id="WP_380542519.1">
    <property type="nucleotide sequence ID" value="NZ_JBHFAB010000029.1"/>
</dbReference>
<keyword evidence="1" id="KW-0732">Signal</keyword>
<evidence type="ECO:0000259" key="2">
    <source>
        <dbReference type="Pfam" id="PF05048"/>
    </source>
</evidence>
<organism evidence="3 4">
    <name type="scientific">Streptacidiphilus cavernicola</name>
    <dbReference type="NCBI Taxonomy" id="3342716"/>
    <lineage>
        <taxon>Bacteria</taxon>
        <taxon>Bacillati</taxon>
        <taxon>Actinomycetota</taxon>
        <taxon>Actinomycetes</taxon>
        <taxon>Kitasatosporales</taxon>
        <taxon>Streptomycetaceae</taxon>
        <taxon>Streptacidiphilus</taxon>
    </lineage>
</organism>
<keyword evidence="4" id="KW-1185">Reference proteome</keyword>
<accession>A0ABV6W407</accession>
<comment type="caution">
    <text evidence="3">The sequence shown here is derived from an EMBL/GenBank/DDBJ whole genome shotgun (WGS) entry which is preliminary data.</text>
</comment>
<dbReference type="EMBL" id="JBHFAB010000029">
    <property type="protein sequence ID" value="MFC1420729.1"/>
    <property type="molecule type" value="Genomic_DNA"/>
</dbReference>
<reference evidence="3 4" key="1">
    <citation type="submission" date="2024-09" db="EMBL/GenBank/DDBJ databases">
        <authorList>
            <person name="Lee S.D."/>
        </authorList>
    </citation>
    <scope>NUCLEOTIDE SEQUENCE [LARGE SCALE GENOMIC DNA]</scope>
    <source>
        <strain evidence="3 4">N8-3</strain>
    </source>
</reference>
<feature type="signal peptide" evidence="1">
    <location>
        <begin position="1"/>
        <end position="19"/>
    </location>
</feature>
<dbReference type="InterPro" id="IPR006626">
    <property type="entry name" value="PbH1"/>
</dbReference>
<gene>
    <name evidence="3" type="ORF">ACEZDE_29405</name>
</gene>
<dbReference type="InterPro" id="IPR011050">
    <property type="entry name" value="Pectin_lyase_fold/virulence"/>
</dbReference>
<dbReference type="SMART" id="SM00710">
    <property type="entry name" value="PbH1"/>
    <property type="match status" value="7"/>
</dbReference>
<dbReference type="InterPro" id="IPR012334">
    <property type="entry name" value="Pectin_lyas_fold"/>
</dbReference>
<dbReference type="Proteomes" id="UP001592531">
    <property type="component" value="Unassembled WGS sequence"/>
</dbReference>
<feature type="chain" id="PRO_5046516084" evidence="1">
    <location>
        <begin position="20"/>
        <end position="336"/>
    </location>
</feature>
<protein>
    <submittedName>
        <fullName evidence="3">Right-handed parallel beta-helix repeat-containing protein</fullName>
    </submittedName>
</protein>